<dbReference type="AlphaFoldDB" id="A0A290HU79"/>
<evidence type="ECO:0000313" key="1">
    <source>
        <dbReference type="EMBL" id="ATB69386.1"/>
    </source>
</evidence>
<organism evidence="1 2">
    <name type="scientific">Sulfurospirillum diekertiae</name>
    <dbReference type="NCBI Taxonomy" id="1854492"/>
    <lineage>
        <taxon>Bacteria</taxon>
        <taxon>Pseudomonadati</taxon>
        <taxon>Campylobacterota</taxon>
        <taxon>Epsilonproteobacteria</taxon>
        <taxon>Campylobacterales</taxon>
        <taxon>Sulfurospirillaceae</taxon>
        <taxon>Sulfurospirillum</taxon>
    </lineage>
</organism>
<proteinExistence type="predicted"/>
<name>A0A290HU79_9BACT</name>
<reference evidence="2" key="1">
    <citation type="submission" date="2017-09" db="EMBL/GenBank/DDBJ databases">
        <title>The complete genome of Sulfurospirillum sp. JPD-1.</title>
        <authorList>
            <person name="Goris T."/>
        </authorList>
    </citation>
    <scope>NUCLEOTIDE SEQUENCE [LARGE SCALE GENOMIC DNA]</scope>
    <source>
        <strain evidence="2">JPD-1</strain>
    </source>
</reference>
<dbReference type="OrthoDB" id="6400286at2"/>
<dbReference type="EMBL" id="CP023275">
    <property type="protein sequence ID" value="ATB69386.1"/>
    <property type="molecule type" value="Genomic_DNA"/>
</dbReference>
<protein>
    <submittedName>
        <fullName evidence="1">Uncharacterized protein</fullName>
    </submittedName>
</protein>
<sequence length="161" mass="18815">MKGLTTDGIVCQIISALKTYKLQQYCISTINDCQVVLNHLIRKYSEPLKRESKRPMYCSKNLQEGVKKIREHVIPVKVVMEYLLSLKIDEEGSMKDTIKTYLDSNLIIVDLTDEEDKKLIIEYKDSMPKAYAEPTSEYYQDIWCRYKLAGIYDNIQECNKI</sequence>
<accession>A0A290HU79</accession>
<evidence type="ECO:0000313" key="2">
    <source>
        <dbReference type="Proteomes" id="UP000217349"/>
    </source>
</evidence>
<gene>
    <name evidence="1" type="ORF">SJPD1_1276</name>
</gene>
<dbReference type="KEGG" id="sulj:SJPD1_1276"/>
<dbReference type="RefSeq" id="WP_096046464.1">
    <property type="nucleotide sequence ID" value="NZ_CP023275.1"/>
</dbReference>
<dbReference type="Proteomes" id="UP000217349">
    <property type="component" value="Chromosome"/>
</dbReference>